<dbReference type="Proteomes" id="UP000569329">
    <property type="component" value="Unassembled WGS sequence"/>
</dbReference>
<reference evidence="4 5" key="1">
    <citation type="submission" date="2020-07" db="EMBL/GenBank/DDBJ databases">
        <title>Sequencing the genomes of 1000 actinobacteria strains.</title>
        <authorList>
            <person name="Klenk H.-P."/>
        </authorList>
    </citation>
    <scope>NUCLEOTIDE SEQUENCE [LARGE SCALE GENOMIC DNA]</scope>
    <source>
        <strain evidence="4 5">DSM 45975</strain>
    </source>
</reference>
<evidence type="ECO:0000313" key="4">
    <source>
        <dbReference type="EMBL" id="MBA8826931.1"/>
    </source>
</evidence>
<dbReference type="NCBIfam" id="TIGR01214">
    <property type="entry name" value="rmlD"/>
    <property type="match status" value="1"/>
</dbReference>
<evidence type="ECO:0000256" key="1">
    <source>
        <dbReference type="ARBA" id="ARBA00010944"/>
    </source>
</evidence>
<comment type="caution">
    <text evidence="4">The sequence shown here is derived from an EMBL/GenBank/DDBJ whole genome shotgun (WGS) entry which is preliminary data.</text>
</comment>
<dbReference type="Gene3D" id="3.90.25.10">
    <property type="entry name" value="UDP-galactose 4-epimerase, domain 1"/>
    <property type="match status" value="1"/>
</dbReference>
<gene>
    <name evidence="4" type="ORF">FHX42_004310</name>
</gene>
<organism evidence="4 5">
    <name type="scientific">Halosaccharopolyspora lacisalsi</name>
    <dbReference type="NCBI Taxonomy" id="1000566"/>
    <lineage>
        <taxon>Bacteria</taxon>
        <taxon>Bacillati</taxon>
        <taxon>Actinomycetota</taxon>
        <taxon>Actinomycetes</taxon>
        <taxon>Pseudonocardiales</taxon>
        <taxon>Pseudonocardiaceae</taxon>
        <taxon>Halosaccharopolyspora</taxon>
    </lineage>
</organism>
<evidence type="ECO:0000259" key="3">
    <source>
        <dbReference type="Pfam" id="PF04321"/>
    </source>
</evidence>
<dbReference type="GO" id="GO:0005829">
    <property type="term" value="C:cytosol"/>
    <property type="evidence" value="ECO:0007669"/>
    <property type="project" value="TreeGrafter"/>
</dbReference>
<dbReference type="CDD" id="cd05254">
    <property type="entry name" value="dTDP_HR_like_SDR_e"/>
    <property type="match status" value="1"/>
</dbReference>
<dbReference type="SUPFAM" id="SSF51735">
    <property type="entry name" value="NAD(P)-binding Rossmann-fold domains"/>
    <property type="match status" value="1"/>
</dbReference>
<dbReference type="Gene3D" id="3.40.50.720">
    <property type="entry name" value="NAD(P)-binding Rossmann-like Domain"/>
    <property type="match status" value="1"/>
</dbReference>
<dbReference type="GO" id="GO:0008831">
    <property type="term" value="F:dTDP-4-dehydrorhamnose reductase activity"/>
    <property type="evidence" value="ECO:0007669"/>
    <property type="project" value="UniProtKB-EC"/>
</dbReference>
<dbReference type="InterPro" id="IPR036291">
    <property type="entry name" value="NAD(P)-bd_dom_sf"/>
</dbReference>
<protein>
    <recommendedName>
        <fullName evidence="2">dTDP-4-dehydrorhamnose reductase</fullName>
        <ecNumber evidence="2">1.1.1.133</ecNumber>
    </recommendedName>
</protein>
<keyword evidence="2" id="KW-0521">NADP</keyword>
<dbReference type="PANTHER" id="PTHR10491">
    <property type="entry name" value="DTDP-4-DEHYDRORHAMNOSE REDUCTASE"/>
    <property type="match status" value="1"/>
</dbReference>
<dbReference type="EMBL" id="JACGWZ010000006">
    <property type="protein sequence ID" value="MBA8826931.1"/>
    <property type="molecule type" value="Genomic_DNA"/>
</dbReference>
<keyword evidence="2 4" id="KW-0560">Oxidoreductase</keyword>
<name>A0A839E6J6_9PSEU</name>
<dbReference type="InterPro" id="IPR029903">
    <property type="entry name" value="RmlD-like-bd"/>
</dbReference>
<dbReference type="EC" id="1.1.1.133" evidence="2"/>
<evidence type="ECO:0000256" key="2">
    <source>
        <dbReference type="RuleBase" id="RU364082"/>
    </source>
</evidence>
<dbReference type="PANTHER" id="PTHR10491:SF4">
    <property type="entry name" value="METHIONINE ADENOSYLTRANSFERASE 2 SUBUNIT BETA"/>
    <property type="match status" value="1"/>
</dbReference>
<accession>A0A839E6J6</accession>
<dbReference type="Pfam" id="PF04321">
    <property type="entry name" value="RmlD_sub_bind"/>
    <property type="match status" value="1"/>
</dbReference>
<dbReference type="AlphaFoldDB" id="A0A839E6J6"/>
<dbReference type="UniPathway" id="UPA00124"/>
<keyword evidence="5" id="KW-1185">Reference proteome</keyword>
<dbReference type="GO" id="GO:0019305">
    <property type="term" value="P:dTDP-rhamnose biosynthetic process"/>
    <property type="evidence" value="ECO:0007669"/>
    <property type="project" value="UniProtKB-UniPathway"/>
</dbReference>
<feature type="domain" description="RmlD-like substrate binding" evidence="3">
    <location>
        <begin position="27"/>
        <end position="318"/>
    </location>
</feature>
<comment type="pathway">
    <text evidence="2">Carbohydrate biosynthesis; dTDP-L-rhamnose biosynthesis.</text>
</comment>
<comment type="function">
    <text evidence="2">Catalyzes the reduction of dTDP-6-deoxy-L-lyxo-4-hexulose to yield dTDP-L-rhamnose.</text>
</comment>
<sequence>MGTPENAFGPHRVVAGLGRALMPRIALLVTGGHGQLGSELARTGSTRSECLVHAPGSGELDVTDPESVVDAVDSFTDNAGDAGLRPVVVNTAAFTAVDAAEDDRARAEAVNTTAARTLARACRARAVPLVHVSTDYVFPGDATTPYEPEHAPGPRTVYGRTKLEGERAVLAEAAQAWVVRTAWIYGARGSNFVNTMARLEAERDTVSVVDDQFGSPTWSGDLAPALFELAARVAERAGPDRQVLHCTNEGRASWFDFARAIFTELGADPERVRPCTSAEFPRPAPRPAYSVLSGHAWSAEGLTPLRPWREALTAAFARDAGSWKR</sequence>
<dbReference type="InterPro" id="IPR005913">
    <property type="entry name" value="dTDP_dehydrorham_reduct"/>
</dbReference>
<comment type="similarity">
    <text evidence="1 2">Belongs to the dTDP-4-dehydrorhamnose reductase family.</text>
</comment>
<evidence type="ECO:0000313" key="5">
    <source>
        <dbReference type="Proteomes" id="UP000569329"/>
    </source>
</evidence>
<proteinExistence type="inferred from homology"/>